<accession>A0A316G6G3</accession>
<dbReference type="UniPathway" id="UPA00098">
    <property type="reaction ID" value="UER00361"/>
</dbReference>
<dbReference type="HAMAP" id="MF_01925">
    <property type="entry name" value="P5C_reductase"/>
    <property type="match status" value="1"/>
</dbReference>
<evidence type="ECO:0000313" key="10">
    <source>
        <dbReference type="Proteomes" id="UP000245390"/>
    </source>
</evidence>
<keyword evidence="4" id="KW-0028">Amino-acid biosynthesis</keyword>
<dbReference type="Gene3D" id="1.10.3730.10">
    <property type="entry name" value="ProC C-terminal domain-like"/>
    <property type="match status" value="1"/>
</dbReference>
<evidence type="ECO:0000259" key="7">
    <source>
        <dbReference type="Pfam" id="PF03807"/>
    </source>
</evidence>
<evidence type="ECO:0000256" key="5">
    <source>
        <dbReference type="NCBIfam" id="TIGR00112"/>
    </source>
</evidence>
<evidence type="ECO:0000313" key="9">
    <source>
        <dbReference type="EMBL" id="PWK56202.1"/>
    </source>
</evidence>
<feature type="binding site" evidence="6">
    <location>
        <begin position="15"/>
        <end position="20"/>
    </location>
    <ligand>
        <name>NADP(+)</name>
        <dbReference type="ChEBI" id="CHEBI:58349"/>
    </ligand>
</feature>
<dbReference type="InterPro" id="IPR008927">
    <property type="entry name" value="6-PGluconate_DH-like_C_sf"/>
</dbReference>
<keyword evidence="2 4" id="KW-0521">NADP</keyword>
<dbReference type="InterPro" id="IPR000304">
    <property type="entry name" value="Pyrroline-COOH_reductase"/>
</dbReference>
<dbReference type="EC" id="1.5.1.2" evidence="4 5"/>
<comment type="caution">
    <text evidence="9">The sequence shown here is derived from an EMBL/GenBank/DDBJ whole genome shotgun (WGS) entry which is preliminary data.</text>
</comment>
<dbReference type="InterPro" id="IPR028939">
    <property type="entry name" value="P5C_Rdtase_cat_N"/>
</dbReference>
<dbReference type="GO" id="GO:0004735">
    <property type="term" value="F:pyrroline-5-carboxylate reductase activity"/>
    <property type="evidence" value="ECO:0007669"/>
    <property type="project" value="UniProtKB-UniRule"/>
</dbReference>
<dbReference type="GO" id="GO:0055129">
    <property type="term" value="P:L-proline biosynthetic process"/>
    <property type="evidence" value="ECO:0007669"/>
    <property type="project" value="UniProtKB-UniRule"/>
</dbReference>
<evidence type="ECO:0000256" key="6">
    <source>
        <dbReference type="PIRSR" id="PIRSR000193-1"/>
    </source>
</evidence>
<dbReference type="InterPro" id="IPR029036">
    <property type="entry name" value="P5CR_dimer"/>
</dbReference>
<comment type="similarity">
    <text evidence="1 4">Belongs to the pyrroline-5-carboxylate reductase family.</text>
</comment>
<dbReference type="PANTHER" id="PTHR11645">
    <property type="entry name" value="PYRROLINE-5-CARBOXYLATE REDUCTASE"/>
    <property type="match status" value="1"/>
</dbReference>
<keyword evidence="4" id="KW-0641">Proline biosynthesis</keyword>
<protein>
    <recommendedName>
        <fullName evidence="4 5">Pyrroline-5-carboxylate reductase</fullName>
        <shortName evidence="4">P5C reductase</shortName>
        <shortName evidence="4">P5CR</shortName>
        <ecNumber evidence="4 5">1.5.1.2</ecNumber>
    </recommendedName>
    <alternativeName>
        <fullName evidence="4">PCA reductase</fullName>
    </alternativeName>
</protein>
<comment type="subcellular location">
    <subcellularLocation>
        <location evidence="4">Cytoplasm</location>
    </subcellularLocation>
</comment>
<name>A0A316G6G3_9RHOB</name>
<feature type="binding site" evidence="6">
    <location>
        <begin position="70"/>
        <end position="73"/>
    </location>
    <ligand>
        <name>NADP(+)</name>
        <dbReference type="ChEBI" id="CHEBI:58349"/>
    </ligand>
</feature>
<dbReference type="Proteomes" id="UP000245390">
    <property type="component" value="Unassembled WGS sequence"/>
</dbReference>
<feature type="domain" description="Pyrroline-5-carboxylate reductase dimerisation" evidence="8">
    <location>
        <begin position="163"/>
        <end position="269"/>
    </location>
</feature>
<evidence type="ECO:0000256" key="1">
    <source>
        <dbReference type="ARBA" id="ARBA00005525"/>
    </source>
</evidence>
<comment type="function">
    <text evidence="4">Catalyzes the reduction of 1-pyrroline-5-carboxylate (PCA) to L-proline.</text>
</comment>
<dbReference type="Gene3D" id="3.40.50.720">
    <property type="entry name" value="NAD(P)-binding Rossmann-like Domain"/>
    <property type="match status" value="1"/>
</dbReference>
<keyword evidence="4" id="KW-0963">Cytoplasm</keyword>
<dbReference type="FunFam" id="1.10.3730.10:FF:000001">
    <property type="entry name" value="Pyrroline-5-carboxylate reductase"/>
    <property type="match status" value="1"/>
</dbReference>
<evidence type="ECO:0000256" key="3">
    <source>
        <dbReference type="ARBA" id="ARBA00023002"/>
    </source>
</evidence>
<comment type="catalytic activity">
    <reaction evidence="4">
        <text>L-proline + NAD(+) = (S)-1-pyrroline-5-carboxylate + NADH + 2 H(+)</text>
        <dbReference type="Rhea" id="RHEA:14105"/>
        <dbReference type="ChEBI" id="CHEBI:15378"/>
        <dbReference type="ChEBI" id="CHEBI:17388"/>
        <dbReference type="ChEBI" id="CHEBI:57540"/>
        <dbReference type="ChEBI" id="CHEBI:57945"/>
        <dbReference type="ChEBI" id="CHEBI:60039"/>
        <dbReference type="EC" id="1.5.1.2"/>
    </reaction>
</comment>
<gene>
    <name evidence="4" type="primary">proC</name>
    <name evidence="9" type="ORF">C8D95_105269</name>
</gene>
<feature type="domain" description="Pyrroline-5-carboxylate reductase catalytic N-terminal" evidence="7">
    <location>
        <begin position="14"/>
        <end position="99"/>
    </location>
</feature>
<comment type="pathway">
    <text evidence="4">Amino-acid biosynthesis; L-proline biosynthesis; L-proline from L-glutamate 5-semialdehyde: step 1/1.</text>
</comment>
<reference evidence="9 10" key="1">
    <citation type="submission" date="2018-05" db="EMBL/GenBank/DDBJ databases">
        <title>Genomic Encyclopedia of Type Strains, Phase IV (KMG-IV): sequencing the most valuable type-strain genomes for metagenomic binning, comparative biology and taxonomic classification.</title>
        <authorList>
            <person name="Goeker M."/>
        </authorList>
    </citation>
    <scope>NUCLEOTIDE SEQUENCE [LARGE SCALE GENOMIC DNA]</scope>
    <source>
        <strain evidence="9 10">DSM 103371</strain>
    </source>
</reference>
<dbReference type="NCBIfam" id="TIGR00112">
    <property type="entry name" value="proC"/>
    <property type="match status" value="1"/>
</dbReference>
<dbReference type="EMBL" id="QGGV01000005">
    <property type="protein sequence ID" value="PWK56202.1"/>
    <property type="molecule type" value="Genomic_DNA"/>
</dbReference>
<dbReference type="Pfam" id="PF03807">
    <property type="entry name" value="F420_oxidored"/>
    <property type="match status" value="1"/>
</dbReference>
<dbReference type="InterPro" id="IPR036291">
    <property type="entry name" value="NAD(P)-bd_dom_sf"/>
</dbReference>
<keyword evidence="3 4" id="KW-0560">Oxidoreductase</keyword>
<dbReference type="PIRSF" id="PIRSF000193">
    <property type="entry name" value="Pyrrol-5-carb_rd"/>
    <property type="match status" value="1"/>
</dbReference>
<keyword evidence="10" id="KW-1185">Reference proteome</keyword>
<dbReference type="PANTHER" id="PTHR11645:SF0">
    <property type="entry name" value="PYRROLINE-5-CARBOXYLATE REDUCTASE 3"/>
    <property type="match status" value="1"/>
</dbReference>
<dbReference type="SUPFAM" id="SSF48179">
    <property type="entry name" value="6-phosphogluconate dehydrogenase C-terminal domain-like"/>
    <property type="match status" value="1"/>
</dbReference>
<feature type="binding site" evidence="6">
    <location>
        <position position="57"/>
    </location>
    <ligand>
        <name>NADPH</name>
        <dbReference type="ChEBI" id="CHEBI:57783"/>
    </ligand>
</feature>
<evidence type="ECO:0000256" key="2">
    <source>
        <dbReference type="ARBA" id="ARBA00022857"/>
    </source>
</evidence>
<proteinExistence type="inferred from homology"/>
<dbReference type="Pfam" id="PF14748">
    <property type="entry name" value="P5CR_dimer"/>
    <property type="match status" value="1"/>
</dbReference>
<evidence type="ECO:0000256" key="4">
    <source>
        <dbReference type="HAMAP-Rule" id="MF_01925"/>
    </source>
</evidence>
<dbReference type="AlphaFoldDB" id="A0A316G6G3"/>
<evidence type="ECO:0000259" key="8">
    <source>
        <dbReference type="Pfam" id="PF14748"/>
    </source>
</evidence>
<comment type="catalytic activity">
    <reaction evidence="4">
        <text>L-proline + NADP(+) = (S)-1-pyrroline-5-carboxylate + NADPH + 2 H(+)</text>
        <dbReference type="Rhea" id="RHEA:14109"/>
        <dbReference type="ChEBI" id="CHEBI:15378"/>
        <dbReference type="ChEBI" id="CHEBI:17388"/>
        <dbReference type="ChEBI" id="CHEBI:57783"/>
        <dbReference type="ChEBI" id="CHEBI:58349"/>
        <dbReference type="ChEBI" id="CHEBI:60039"/>
        <dbReference type="EC" id="1.5.1.2"/>
    </reaction>
</comment>
<dbReference type="SUPFAM" id="SSF51735">
    <property type="entry name" value="NAD(P)-binding Rossmann-fold domains"/>
    <property type="match status" value="1"/>
</dbReference>
<dbReference type="GO" id="GO:0005737">
    <property type="term" value="C:cytoplasm"/>
    <property type="evidence" value="ECO:0007669"/>
    <property type="project" value="UniProtKB-SubCell"/>
</dbReference>
<organism evidence="9 10">
    <name type="scientific">Silicimonas algicola</name>
    <dbReference type="NCBI Taxonomy" id="1826607"/>
    <lineage>
        <taxon>Bacteria</taxon>
        <taxon>Pseudomonadati</taxon>
        <taxon>Pseudomonadota</taxon>
        <taxon>Alphaproteobacteria</taxon>
        <taxon>Rhodobacterales</taxon>
        <taxon>Paracoccaceae</taxon>
    </lineage>
</organism>
<sequence>MMDFTSISDRGLVLLGCGKMGGAMLKGWLAKGLAPMSVSVVDPNPAPWLADTGVSVNGALPSDPAVIVVAVKPQMMAEAMPGQTGYGGGRTLFVSIAAGTRIATFEKMLGEGTPIVRAMPNTPAAIGRGITAIVGNAVASEAQVSLAEQLLAAVGQTVRLESEDQMDAVTAVSGSGPAYVFHLIETLAAAGEAEGLPAELALELARTTVAGAGALAMEAEEDPGQLRVNVTSPNGTTAAALEVLMDETRGFPALLKEAVHRAAERGRELGRQ</sequence>